<evidence type="ECO:0000256" key="2">
    <source>
        <dbReference type="ARBA" id="ARBA00006601"/>
    </source>
</evidence>
<comment type="catalytic activity">
    <reaction evidence="6 7">
        <text>UDP-alpha-D-glucose + 2 NAD(+) + H2O = UDP-alpha-D-glucuronate + 2 NADH + 3 H(+)</text>
        <dbReference type="Rhea" id="RHEA:23596"/>
        <dbReference type="ChEBI" id="CHEBI:15377"/>
        <dbReference type="ChEBI" id="CHEBI:15378"/>
        <dbReference type="ChEBI" id="CHEBI:57540"/>
        <dbReference type="ChEBI" id="CHEBI:57945"/>
        <dbReference type="ChEBI" id="CHEBI:58052"/>
        <dbReference type="ChEBI" id="CHEBI:58885"/>
        <dbReference type="EC" id="1.1.1.22"/>
    </reaction>
</comment>
<name>A0A1F7KZP4_9BACT</name>
<dbReference type="SMART" id="SM00984">
    <property type="entry name" value="UDPG_MGDP_dh_C"/>
    <property type="match status" value="1"/>
</dbReference>
<dbReference type="Pfam" id="PF00984">
    <property type="entry name" value="UDPG_MGDP_dh"/>
    <property type="match status" value="1"/>
</dbReference>
<dbReference type="EC" id="1.1.1.22" evidence="3 7"/>
<feature type="binding site" evidence="9">
    <location>
        <position position="318"/>
    </location>
    <ligand>
        <name>substrate</name>
    </ligand>
</feature>
<dbReference type="Pfam" id="PF03721">
    <property type="entry name" value="UDPG_MGDP_dh_N"/>
    <property type="match status" value="1"/>
</dbReference>
<dbReference type="GO" id="GO:0051287">
    <property type="term" value="F:NAD binding"/>
    <property type="evidence" value="ECO:0007669"/>
    <property type="project" value="InterPro"/>
</dbReference>
<feature type="active site" description="Nucleophile" evidence="8">
    <location>
        <position position="261"/>
    </location>
</feature>
<dbReference type="PIRSF" id="PIRSF000124">
    <property type="entry name" value="UDPglc_GDPman_dh"/>
    <property type="match status" value="1"/>
</dbReference>
<dbReference type="PIRSF" id="PIRSF500134">
    <property type="entry name" value="UDPglc_DH_bac"/>
    <property type="match status" value="1"/>
</dbReference>
<evidence type="ECO:0000256" key="3">
    <source>
        <dbReference type="ARBA" id="ARBA00012954"/>
    </source>
</evidence>
<evidence type="ECO:0000256" key="10">
    <source>
        <dbReference type="PIRSR" id="PIRSR500134-3"/>
    </source>
</evidence>
<evidence type="ECO:0000256" key="6">
    <source>
        <dbReference type="ARBA" id="ARBA00047473"/>
    </source>
</evidence>
<dbReference type="InterPro" id="IPR028357">
    <property type="entry name" value="UDPglc_DH_bac"/>
</dbReference>
<feature type="binding site" evidence="10">
    <location>
        <position position="156"/>
    </location>
    <ligand>
        <name>NAD(+)</name>
        <dbReference type="ChEBI" id="CHEBI:57540"/>
    </ligand>
</feature>
<evidence type="ECO:0000313" key="12">
    <source>
        <dbReference type="EMBL" id="OGK73365.1"/>
    </source>
</evidence>
<proteinExistence type="inferred from homology"/>
<evidence type="ECO:0000313" key="13">
    <source>
        <dbReference type="Proteomes" id="UP000177050"/>
    </source>
</evidence>
<feature type="domain" description="UDP-glucose/GDP-mannose dehydrogenase C-terminal" evidence="11">
    <location>
        <begin position="311"/>
        <end position="413"/>
    </location>
</feature>
<protein>
    <recommendedName>
        <fullName evidence="3 7">UDP-glucose 6-dehydrogenase</fullName>
        <ecNumber evidence="3 7">1.1.1.22</ecNumber>
    </recommendedName>
</protein>
<dbReference type="InterPro" id="IPR014026">
    <property type="entry name" value="UDP-Glc/GDP-Man_DH_dimer"/>
</dbReference>
<dbReference type="GO" id="GO:0006065">
    <property type="term" value="P:UDP-glucuronate biosynthetic process"/>
    <property type="evidence" value="ECO:0007669"/>
    <property type="project" value="UniProtKB-UniPathway"/>
</dbReference>
<accession>A0A1F7KZP4</accession>
<dbReference type="PANTHER" id="PTHR43750">
    <property type="entry name" value="UDP-GLUCOSE 6-DEHYDROGENASE TUAD"/>
    <property type="match status" value="1"/>
</dbReference>
<keyword evidence="4 7" id="KW-0560">Oxidoreductase</keyword>
<dbReference type="InterPro" id="IPR017476">
    <property type="entry name" value="UDP-Glc/GDP-Man"/>
</dbReference>
<gene>
    <name evidence="12" type="ORF">A3K52_01050</name>
</gene>
<feature type="binding site" evidence="10">
    <location>
        <position position="122"/>
    </location>
    <ligand>
        <name>NAD(+)</name>
        <dbReference type="ChEBI" id="CHEBI:57540"/>
    </ligand>
</feature>
<dbReference type="InterPro" id="IPR036291">
    <property type="entry name" value="NAD(P)-bd_dom_sf"/>
</dbReference>
<feature type="binding site" evidence="10">
    <location>
        <position position="325"/>
    </location>
    <ligand>
        <name>NAD(+)</name>
        <dbReference type="ChEBI" id="CHEBI:57540"/>
    </ligand>
</feature>
<evidence type="ECO:0000256" key="9">
    <source>
        <dbReference type="PIRSR" id="PIRSR500134-2"/>
    </source>
</evidence>
<dbReference type="InterPro" id="IPR001732">
    <property type="entry name" value="UDP-Glc/GDP-Man_DH_N"/>
</dbReference>
<dbReference type="UniPathway" id="UPA00038">
    <property type="reaction ID" value="UER00491"/>
</dbReference>
<comment type="similarity">
    <text evidence="2 7">Belongs to the UDP-glucose/GDP-mannose dehydrogenase family.</text>
</comment>
<reference evidence="12 13" key="1">
    <citation type="journal article" date="2016" name="Nat. Commun.">
        <title>Thousands of microbial genomes shed light on interconnected biogeochemical processes in an aquifer system.</title>
        <authorList>
            <person name="Anantharaman K."/>
            <person name="Brown C.T."/>
            <person name="Hug L.A."/>
            <person name="Sharon I."/>
            <person name="Castelle C.J."/>
            <person name="Probst A.J."/>
            <person name="Thomas B.C."/>
            <person name="Singh A."/>
            <person name="Wilkins M.J."/>
            <person name="Karaoz U."/>
            <person name="Brodie E.L."/>
            <person name="Williams K.H."/>
            <person name="Hubbard S.S."/>
            <person name="Banfield J.F."/>
        </authorList>
    </citation>
    <scope>NUCLEOTIDE SEQUENCE [LARGE SCALE GENOMIC DNA]</scope>
</reference>
<evidence type="ECO:0000256" key="4">
    <source>
        <dbReference type="ARBA" id="ARBA00023002"/>
    </source>
</evidence>
<evidence type="ECO:0000256" key="7">
    <source>
        <dbReference type="PIRNR" id="PIRNR000124"/>
    </source>
</evidence>
<dbReference type="GO" id="GO:0000271">
    <property type="term" value="P:polysaccharide biosynthetic process"/>
    <property type="evidence" value="ECO:0007669"/>
    <property type="project" value="InterPro"/>
</dbReference>
<evidence type="ECO:0000259" key="11">
    <source>
        <dbReference type="SMART" id="SM00984"/>
    </source>
</evidence>
<dbReference type="EMBL" id="MGBR01000001">
    <property type="protein sequence ID" value="OGK73365.1"/>
    <property type="molecule type" value="Genomic_DNA"/>
</dbReference>
<dbReference type="Gene3D" id="1.20.5.100">
    <property type="entry name" value="Cytochrome c1, transmembrane anchor, C-terminal"/>
    <property type="match status" value="1"/>
</dbReference>
<dbReference type="SUPFAM" id="SSF51735">
    <property type="entry name" value="NAD(P)-binding Rossmann-fold domains"/>
    <property type="match status" value="1"/>
</dbReference>
<comment type="caution">
    <text evidence="12">The sequence shown here is derived from an EMBL/GenBank/DDBJ whole genome shotgun (WGS) entry which is preliminary data.</text>
</comment>
<feature type="binding site" evidence="9">
    <location>
        <begin position="250"/>
        <end position="254"/>
    </location>
    <ligand>
        <name>substrate</name>
    </ligand>
</feature>
<evidence type="ECO:0000256" key="1">
    <source>
        <dbReference type="ARBA" id="ARBA00004701"/>
    </source>
</evidence>
<dbReference type="GO" id="GO:0003979">
    <property type="term" value="F:UDP-glucose 6-dehydrogenase activity"/>
    <property type="evidence" value="ECO:0007669"/>
    <property type="project" value="UniProtKB-EC"/>
</dbReference>
<evidence type="ECO:0000256" key="8">
    <source>
        <dbReference type="PIRSR" id="PIRSR500134-1"/>
    </source>
</evidence>
<evidence type="ECO:0000256" key="5">
    <source>
        <dbReference type="ARBA" id="ARBA00023027"/>
    </source>
</evidence>
<dbReference type="AlphaFoldDB" id="A0A1F7KZP4"/>
<dbReference type="InterPro" id="IPR008927">
    <property type="entry name" value="6-PGluconate_DH-like_C_sf"/>
</dbReference>
<feature type="binding site" evidence="9">
    <location>
        <position position="258"/>
    </location>
    <ligand>
        <name>substrate</name>
    </ligand>
</feature>
<sequence length="433" mass="48072">MTITIVGHGYVGLVSACCFADFGNDVWVIGHTDEKLERLKNGDPIIYEPGLEELLKKNIKAGRLHFTKVYDKAVAKSDIIFITVGTPPKQNGEADLSTVFMVVQNIAPLLKKGFTVVSCKSTVPVGTNKKIQETLLKQKRKDAEFAVASCPEFLREGSAINDTFFADRVVIGSSSQKAIDILLKLHDPIPGKKVVTDLSSAELIKYTANSMLAVKISFANLISFYCEKTGADVEMVLDAVGLDKRIGRIFMDPGVGYGGSCFPKDVKALINTGESLHIDAKLLEATENVNYQTRVYFLDKVFKNTKGKTIGLWGLSFKPNTDDIRFAPSLDIIEALLKKGFTLQVYDQEGMENIKKKYGDKLVYTSNPYEAASNTDAVLIVTEWNEFKQIDLEKVKKIMKTPLIFDGRNIYEPALMKKLGFTYYSTGRQPIII</sequence>
<feature type="binding site" evidence="10">
    <location>
        <position position="86"/>
    </location>
    <ligand>
        <name>NAD(+)</name>
        <dbReference type="ChEBI" id="CHEBI:57540"/>
    </ligand>
</feature>
<dbReference type="Proteomes" id="UP000177050">
    <property type="component" value="Unassembled WGS sequence"/>
</dbReference>
<feature type="binding site" evidence="10">
    <location>
        <position position="35"/>
    </location>
    <ligand>
        <name>NAD(+)</name>
        <dbReference type="ChEBI" id="CHEBI:57540"/>
    </ligand>
</feature>
<feature type="binding site" evidence="10">
    <location>
        <position position="264"/>
    </location>
    <ligand>
        <name>NAD(+)</name>
        <dbReference type="ChEBI" id="CHEBI:57540"/>
    </ligand>
</feature>
<organism evidence="12 13">
    <name type="scientific">Candidatus Roizmanbacteria bacterium RIFOXYD1_FULL_38_12</name>
    <dbReference type="NCBI Taxonomy" id="1802093"/>
    <lineage>
        <taxon>Bacteria</taxon>
        <taxon>Candidatus Roizmaniibacteriota</taxon>
    </lineage>
</organism>
<dbReference type="PANTHER" id="PTHR43750:SF3">
    <property type="entry name" value="UDP-GLUCOSE 6-DEHYDROGENASE TUAD"/>
    <property type="match status" value="1"/>
</dbReference>
<feature type="binding site" evidence="9">
    <location>
        <position position="205"/>
    </location>
    <ligand>
        <name>substrate</name>
    </ligand>
</feature>
<keyword evidence="5 7" id="KW-0520">NAD</keyword>
<dbReference type="InterPro" id="IPR014027">
    <property type="entry name" value="UDP-Glc/GDP-Man_DH_C"/>
</dbReference>
<dbReference type="InterPro" id="IPR036220">
    <property type="entry name" value="UDP-Glc/GDP-Man_DH_C_sf"/>
</dbReference>
<dbReference type="NCBIfam" id="TIGR03026">
    <property type="entry name" value="NDP-sugDHase"/>
    <property type="match status" value="1"/>
</dbReference>
<dbReference type="Gene3D" id="3.40.50.720">
    <property type="entry name" value="NAD(P)-binding Rossmann-like Domain"/>
    <property type="match status" value="2"/>
</dbReference>
<dbReference type="SUPFAM" id="SSF52413">
    <property type="entry name" value="UDP-glucose/GDP-mannose dehydrogenase C-terminal domain"/>
    <property type="match status" value="1"/>
</dbReference>
<feature type="binding site" evidence="9">
    <location>
        <begin position="153"/>
        <end position="156"/>
    </location>
    <ligand>
        <name>substrate</name>
    </ligand>
</feature>
<dbReference type="SUPFAM" id="SSF48179">
    <property type="entry name" value="6-phosphogluconate dehydrogenase C-terminal domain-like"/>
    <property type="match status" value="1"/>
</dbReference>
<comment type="pathway">
    <text evidence="1">Nucleotide-sugar biosynthesis; UDP-alpha-D-glucuronate biosynthesis; UDP-alpha-D-glucuronate from UDP-alpha-D-glucose: step 1/1.</text>
</comment>
<dbReference type="Pfam" id="PF03720">
    <property type="entry name" value="UDPG_MGDP_dh_C"/>
    <property type="match status" value="1"/>
</dbReference>